<accession>A0ABP8J5Q0</accession>
<feature type="compositionally biased region" description="Basic residues" evidence="1">
    <location>
        <begin position="1"/>
        <end position="10"/>
    </location>
</feature>
<evidence type="ECO:0000313" key="3">
    <source>
        <dbReference type="EMBL" id="GAA4385558.1"/>
    </source>
</evidence>
<evidence type="ECO:0000256" key="1">
    <source>
        <dbReference type="SAM" id="MobiDB-lite"/>
    </source>
</evidence>
<dbReference type="Proteomes" id="UP001500642">
    <property type="component" value="Unassembled WGS sequence"/>
</dbReference>
<name>A0ABP8J5Q0_9MICO</name>
<feature type="transmembrane region" description="Helical" evidence="2">
    <location>
        <begin position="44"/>
        <end position="63"/>
    </location>
</feature>
<comment type="caution">
    <text evidence="3">The sequence shown here is derived from an EMBL/GenBank/DDBJ whole genome shotgun (WGS) entry which is preliminary data.</text>
</comment>
<feature type="region of interest" description="Disordered" evidence="1">
    <location>
        <begin position="1"/>
        <end position="42"/>
    </location>
</feature>
<organism evidence="3 4">
    <name type="scientific">Brevibacterium pityocampae</name>
    <dbReference type="NCBI Taxonomy" id="506594"/>
    <lineage>
        <taxon>Bacteria</taxon>
        <taxon>Bacillati</taxon>
        <taxon>Actinomycetota</taxon>
        <taxon>Actinomycetes</taxon>
        <taxon>Micrococcales</taxon>
        <taxon>Brevibacteriaceae</taxon>
        <taxon>Brevibacterium</taxon>
    </lineage>
</organism>
<keyword evidence="2" id="KW-1133">Transmembrane helix</keyword>
<evidence type="ECO:0000256" key="2">
    <source>
        <dbReference type="SAM" id="Phobius"/>
    </source>
</evidence>
<feature type="region of interest" description="Disordered" evidence="1">
    <location>
        <begin position="67"/>
        <end position="92"/>
    </location>
</feature>
<keyword evidence="4" id="KW-1185">Reference proteome</keyword>
<protein>
    <recommendedName>
        <fullName evidence="5">Lipoprotein</fullName>
    </recommendedName>
</protein>
<sequence length="243" mass="25299">MNRSRARRSSRGCGAAAPSGALAHRGAAAGRGATVSRGHRRRGAPALGTVALAILCLSACGFVPDPRPTPDPTVGPSTESDAPQPAPSPLDPAETALRIIHRDSSVPPRYHRSYRLDADPSAAGITVSAYGSHIGQSRVEMDPDTWADAIAAAEHAMLSDQTCGGEPPPAGTKSTTLEVWVGDDRLHVIEGRNSCSRDGQAYPVVEEVAASLRGLFDEQAVFRPDEEPGSASAFPPETGAPRP</sequence>
<keyword evidence="2" id="KW-0812">Transmembrane</keyword>
<proteinExistence type="predicted"/>
<dbReference type="EMBL" id="BAABGL010000003">
    <property type="protein sequence ID" value="GAA4385558.1"/>
    <property type="molecule type" value="Genomic_DNA"/>
</dbReference>
<gene>
    <name evidence="3" type="ORF">GCM10023167_07450</name>
</gene>
<feature type="compositionally biased region" description="Low complexity" evidence="1">
    <location>
        <begin position="11"/>
        <end position="33"/>
    </location>
</feature>
<feature type="region of interest" description="Disordered" evidence="1">
    <location>
        <begin position="222"/>
        <end position="243"/>
    </location>
</feature>
<reference evidence="4" key="1">
    <citation type="journal article" date="2019" name="Int. J. Syst. Evol. Microbiol.">
        <title>The Global Catalogue of Microorganisms (GCM) 10K type strain sequencing project: providing services to taxonomists for standard genome sequencing and annotation.</title>
        <authorList>
            <consortium name="The Broad Institute Genomics Platform"/>
            <consortium name="The Broad Institute Genome Sequencing Center for Infectious Disease"/>
            <person name="Wu L."/>
            <person name="Ma J."/>
        </authorList>
    </citation>
    <scope>NUCLEOTIDE SEQUENCE [LARGE SCALE GENOMIC DNA]</scope>
    <source>
        <strain evidence="4">JCM 17808</strain>
    </source>
</reference>
<evidence type="ECO:0008006" key="5">
    <source>
        <dbReference type="Google" id="ProtNLM"/>
    </source>
</evidence>
<dbReference type="RefSeq" id="WP_345029936.1">
    <property type="nucleotide sequence ID" value="NZ_BAABGL010000003.1"/>
</dbReference>
<evidence type="ECO:0000313" key="4">
    <source>
        <dbReference type="Proteomes" id="UP001500642"/>
    </source>
</evidence>
<keyword evidence="2" id="KW-0472">Membrane</keyword>